<dbReference type="GO" id="GO:0005524">
    <property type="term" value="F:ATP binding"/>
    <property type="evidence" value="ECO:0007669"/>
    <property type="project" value="InterPro"/>
</dbReference>
<protein>
    <recommendedName>
        <fullName evidence="2">Protein kinase domain-containing protein</fullName>
    </recommendedName>
</protein>
<feature type="domain" description="Protein kinase" evidence="2">
    <location>
        <begin position="1"/>
        <end position="220"/>
    </location>
</feature>
<keyword evidence="4" id="KW-1185">Reference proteome</keyword>
<feature type="region of interest" description="Disordered" evidence="1">
    <location>
        <begin position="1"/>
        <end position="76"/>
    </location>
</feature>
<proteinExistence type="predicted"/>
<reference evidence="3 4" key="1">
    <citation type="submission" date="2020-08" db="EMBL/GenBank/DDBJ databases">
        <title>Sequencing the genomes of 1000 actinobacteria strains.</title>
        <authorList>
            <person name="Klenk H.-P."/>
        </authorList>
    </citation>
    <scope>NUCLEOTIDE SEQUENCE [LARGE SCALE GENOMIC DNA]</scope>
    <source>
        <strain evidence="3 4">DSM 44320</strain>
    </source>
</reference>
<accession>A0A7W5YRV4</accession>
<organism evidence="3 4">
    <name type="scientific">Nonomuraea dietziae</name>
    <dbReference type="NCBI Taxonomy" id="65515"/>
    <lineage>
        <taxon>Bacteria</taxon>
        <taxon>Bacillati</taxon>
        <taxon>Actinomycetota</taxon>
        <taxon>Actinomycetes</taxon>
        <taxon>Streptosporangiales</taxon>
        <taxon>Streptosporangiaceae</taxon>
        <taxon>Nonomuraea</taxon>
    </lineage>
</organism>
<dbReference type="InterPro" id="IPR011009">
    <property type="entry name" value="Kinase-like_dom_sf"/>
</dbReference>
<dbReference type="PROSITE" id="PS50011">
    <property type="entry name" value="PROTEIN_KINASE_DOM"/>
    <property type="match status" value="1"/>
</dbReference>
<evidence type="ECO:0000313" key="3">
    <source>
        <dbReference type="EMBL" id="MBB3728154.1"/>
    </source>
</evidence>
<comment type="caution">
    <text evidence="3">The sequence shown here is derived from an EMBL/GenBank/DDBJ whole genome shotgun (WGS) entry which is preliminary data.</text>
</comment>
<gene>
    <name evidence="3" type="ORF">FHR33_004014</name>
</gene>
<dbReference type="Proteomes" id="UP000579945">
    <property type="component" value="Unassembled WGS sequence"/>
</dbReference>
<dbReference type="RefSeq" id="WP_246453664.1">
    <property type="nucleotide sequence ID" value="NZ_BAAAXX010000022.1"/>
</dbReference>
<dbReference type="AlphaFoldDB" id="A0A7W5YRV4"/>
<evidence type="ECO:0000313" key="4">
    <source>
        <dbReference type="Proteomes" id="UP000579945"/>
    </source>
</evidence>
<evidence type="ECO:0000259" key="2">
    <source>
        <dbReference type="PROSITE" id="PS50011"/>
    </source>
</evidence>
<dbReference type="InterPro" id="IPR000719">
    <property type="entry name" value="Prot_kinase_dom"/>
</dbReference>
<dbReference type="GO" id="GO:0004672">
    <property type="term" value="F:protein kinase activity"/>
    <property type="evidence" value="ECO:0007669"/>
    <property type="project" value="InterPro"/>
</dbReference>
<dbReference type="EMBL" id="JACIBV010000001">
    <property type="protein sequence ID" value="MBB3728154.1"/>
    <property type="molecule type" value="Genomic_DNA"/>
</dbReference>
<dbReference type="GeneID" id="95396153"/>
<sequence>MPGSDSWGPPPSRAAQSWEPAIDAAPPVLAAGHDEPEPPPIVETTAPFRRPAYSGPLVLTEEQETAAAPRAERPPRTLDQLLAEDGLLTPEAAARLGLAVLDRLAAVHGVGGHHGDLRPGSILVGGDDQVRLADPSPAPGLSPYTAPEGGIGPAADLWSLGATLFTAVEGRPPAPGAPLTRAGVLAPVLFRLLSGVPAQRLTADALRLDLRTIAGEPSRP</sequence>
<dbReference type="Gene3D" id="1.10.510.10">
    <property type="entry name" value="Transferase(Phosphotransferase) domain 1"/>
    <property type="match status" value="1"/>
</dbReference>
<dbReference type="SUPFAM" id="SSF56112">
    <property type="entry name" value="Protein kinase-like (PK-like)"/>
    <property type="match status" value="1"/>
</dbReference>
<name>A0A7W5YRV4_9ACTN</name>
<evidence type="ECO:0000256" key="1">
    <source>
        <dbReference type="SAM" id="MobiDB-lite"/>
    </source>
</evidence>